<sequence length="193" mass="21369">MPRPPPLYPQSLAKQNGGNQFKKFIDVKKSLSINMPLVGPLEQMPGYTKFMKDLVTKKRCETINMTHQVSEIVHSMAPKLEDPGAFTIPCTIGSADFAKALFDPGIPIILGRAFLATRKDLINVEVGKLTFRVGDEKVIFHVGKAMRQLNRNEVCSFADLVTDVIIDDASATINIEGNLEAVLLNLNNDKEEE</sequence>
<keyword evidence="1" id="KW-1185">Reference proteome</keyword>
<dbReference type="Proteomes" id="UP000189701">
    <property type="component" value="Unplaced"/>
</dbReference>
<organism evidence="1 2">
    <name type="scientific">Nicotiana sylvestris</name>
    <name type="common">Wood tobacco</name>
    <name type="synonym">South American tobacco</name>
    <dbReference type="NCBI Taxonomy" id="4096"/>
    <lineage>
        <taxon>Eukaryota</taxon>
        <taxon>Viridiplantae</taxon>
        <taxon>Streptophyta</taxon>
        <taxon>Embryophyta</taxon>
        <taxon>Tracheophyta</taxon>
        <taxon>Spermatophyta</taxon>
        <taxon>Magnoliopsida</taxon>
        <taxon>eudicotyledons</taxon>
        <taxon>Gunneridae</taxon>
        <taxon>Pentapetalae</taxon>
        <taxon>asterids</taxon>
        <taxon>lamiids</taxon>
        <taxon>Solanales</taxon>
        <taxon>Solanaceae</taxon>
        <taxon>Nicotianoideae</taxon>
        <taxon>Nicotianeae</taxon>
        <taxon>Nicotiana</taxon>
    </lineage>
</organism>
<dbReference type="PANTHER" id="PTHR33067:SF9">
    <property type="entry name" value="RNA-DIRECTED DNA POLYMERASE"/>
    <property type="match status" value="1"/>
</dbReference>
<dbReference type="OrthoDB" id="10392917at2759"/>
<evidence type="ECO:0000313" key="2">
    <source>
        <dbReference type="RefSeq" id="XP_009801962.1"/>
    </source>
</evidence>
<evidence type="ECO:0000313" key="1">
    <source>
        <dbReference type="Proteomes" id="UP000189701"/>
    </source>
</evidence>
<reference evidence="2" key="2">
    <citation type="submission" date="2025-08" db="UniProtKB">
        <authorList>
            <consortium name="RefSeq"/>
        </authorList>
    </citation>
    <scope>IDENTIFICATION</scope>
    <source>
        <tissue evidence="2">Leaf</tissue>
    </source>
</reference>
<dbReference type="eggNOG" id="KOG0017">
    <property type="taxonomic scope" value="Eukaryota"/>
</dbReference>
<reference evidence="1" key="1">
    <citation type="journal article" date="2013" name="Genome Biol.">
        <title>Reference genomes and transcriptomes of Nicotiana sylvestris and Nicotiana tomentosiformis.</title>
        <authorList>
            <person name="Sierro N."/>
            <person name="Battey J.N."/>
            <person name="Ouadi S."/>
            <person name="Bovet L."/>
            <person name="Goepfert S."/>
            <person name="Bakaher N."/>
            <person name="Peitsch M.C."/>
            <person name="Ivanov N.V."/>
        </authorList>
    </citation>
    <scope>NUCLEOTIDE SEQUENCE [LARGE SCALE GENOMIC DNA]</scope>
</reference>
<dbReference type="PANTHER" id="PTHR33067">
    <property type="entry name" value="RNA-DIRECTED DNA POLYMERASE-RELATED"/>
    <property type="match status" value="1"/>
</dbReference>
<gene>
    <name evidence="2" type="primary">LOC104247606</name>
</gene>
<accession>A0A1U7YCX0</accession>
<name>A0A1U7YCX0_NICSY</name>
<dbReference type="AlphaFoldDB" id="A0A1U7YCX0"/>
<protein>
    <submittedName>
        <fullName evidence="2">Uncharacterized protein LOC104247606</fullName>
    </submittedName>
</protein>
<proteinExistence type="predicted"/>
<dbReference type="RefSeq" id="XP_009801962.1">
    <property type="nucleotide sequence ID" value="XM_009803660.1"/>
</dbReference>